<dbReference type="OrthoDB" id="10438867at2759"/>
<accession>A0A0V1FBY8</accession>
<dbReference type="AlphaFoldDB" id="A0A0V1FBY8"/>
<reference evidence="1 2" key="1">
    <citation type="submission" date="2015-01" db="EMBL/GenBank/DDBJ databases">
        <title>Evolution of Trichinella species and genotypes.</title>
        <authorList>
            <person name="Korhonen P.K."/>
            <person name="Edoardo P."/>
            <person name="Giuseppe L.R."/>
            <person name="Gasser R.B."/>
        </authorList>
    </citation>
    <scope>NUCLEOTIDE SEQUENCE [LARGE SCALE GENOMIC DNA]</scope>
    <source>
        <strain evidence="1">ISS470</strain>
    </source>
</reference>
<dbReference type="Proteomes" id="UP000054995">
    <property type="component" value="Unassembled WGS sequence"/>
</dbReference>
<dbReference type="EMBL" id="JYDT01000144">
    <property type="protein sequence ID" value="KRY83327.1"/>
    <property type="molecule type" value="Genomic_DNA"/>
</dbReference>
<proteinExistence type="predicted"/>
<name>A0A0V1FBY8_TRIPS</name>
<gene>
    <name evidence="1" type="ORF">T4D_7088</name>
</gene>
<sequence length="95" mass="11389">MSGYSLFSSATIVDKQKSRYKKILITKQVDFIRSSMANLYLIHCNCWQLIDKPLVRTNYRNEAHELLKAVFAQMYNRIYHRRHHSFYVKILATVY</sequence>
<organism evidence="1 2">
    <name type="scientific">Trichinella pseudospiralis</name>
    <name type="common">Parasitic roundworm</name>
    <dbReference type="NCBI Taxonomy" id="6337"/>
    <lineage>
        <taxon>Eukaryota</taxon>
        <taxon>Metazoa</taxon>
        <taxon>Ecdysozoa</taxon>
        <taxon>Nematoda</taxon>
        <taxon>Enoplea</taxon>
        <taxon>Dorylaimia</taxon>
        <taxon>Trichinellida</taxon>
        <taxon>Trichinellidae</taxon>
        <taxon>Trichinella</taxon>
    </lineage>
</organism>
<comment type="caution">
    <text evidence="1">The sequence shown here is derived from an EMBL/GenBank/DDBJ whole genome shotgun (WGS) entry which is preliminary data.</text>
</comment>
<keyword evidence="2" id="KW-1185">Reference proteome</keyword>
<evidence type="ECO:0000313" key="2">
    <source>
        <dbReference type="Proteomes" id="UP000054995"/>
    </source>
</evidence>
<evidence type="ECO:0000313" key="1">
    <source>
        <dbReference type="EMBL" id="KRY83327.1"/>
    </source>
</evidence>
<protein>
    <submittedName>
        <fullName evidence="1">Uncharacterized protein</fullName>
    </submittedName>
</protein>